<feature type="transmembrane region" description="Helical" evidence="1">
    <location>
        <begin position="32"/>
        <end position="51"/>
    </location>
</feature>
<name>W4URZ3_9BACE</name>
<proteinExistence type="predicted"/>
<keyword evidence="3" id="KW-1185">Reference proteome</keyword>
<organism evidence="2 3">
    <name type="scientific">Bacteroides reticulotermitis JCM 10512</name>
    <dbReference type="NCBI Taxonomy" id="1445607"/>
    <lineage>
        <taxon>Bacteria</taxon>
        <taxon>Pseudomonadati</taxon>
        <taxon>Bacteroidota</taxon>
        <taxon>Bacteroidia</taxon>
        <taxon>Bacteroidales</taxon>
        <taxon>Bacteroidaceae</taxon>
        <taxon>Bacteroides</taxon>
    </lineage>
</organism>
<dbReference type="AlphaFoldDB" id="W4URZ3"/>
<gene>
    <name evidence="2" type="ORF">JCM10512_1668</name>
</gene>
<comment type="caution">
    <text evidence="2">The sequence shown here is derived from an EMBL/GenBank/DDBJ whole genome shotgun (WGS) entry which is preliminary data.</text>
</comment>
<dbReference type="STRING" id="1445607.JCM10512_1668"/>
<protein>
    <submittedName>
        <fullName evidence="2">Na(+)/H(+) antiporter</fullName>
    </submittedName>
</protein>
<evidence type="ECO:0000313" key="3">
    <source>
        <dbReference type="Proteomes" id="UP000019131"/>
    </source>
</evidence>
<keyword evidence="1" id="KW-1133">Transmembrane helix</keyword>
<dbReference type="Proteomes" id="UP000019131">
    <property type="component" value="Unassembled WGS sequence"/>
</dbReference>
<keyword evidence="1" id="KW-0472">Membrane</keyword>
<reference evidence="2 3" key="1">
    <citation type="journal article" date="2014" name="Genome Announc.">
        <title>Draft Genome Sequence of Bacteroides reticulotermitis Strain JCM 10512T, Isolated from the Gut of a Termite.</title>
        <authorList>
            <person name="Yuki M."/>
            <person name="Oshima K."/>
            <person name="Suda W."/>
            <person name="Sakamoto M."/>
            <person name="Iida T."/>
            <person name="Hattori M."/>
            <person name="Ohkuma M."/>
        </authorList>
    </citation>
    <scope>NUCLEOTIDE SEQUENCE [LARGE SCALE GENOMIC DNA]</scope>
    <source>
        <strain evidence="2 3">JCM 10512</strain>
    </source>
</reference>
<sequence length="66" mass="7074">MIFTSENILLIGSILLFVSILAGKTGYRFGVPALLLFLLVGMFFGSDGLGLQFSNAKEAQFIGMIA</sequence>
<keyword evidence="1" id="KW-0812">Transmembrane</keyword>
<dbReference type="EMBL" id="BAIV01000008">
    <property type="protein sequence ID" value="GAE83398.1"/>
    <property type="molecule type" value="Genomic_DNA"/>
</dbReference>
<evidence type="ECO:0000256" key="1">
    <source>
        <dbReference type="SAM" id="Phobius"/>
    </source>
</evidence>
<evidence type="ECO:0000313" key="2">
    <source>
        <dbReference type="EMBL" id="GAE83398.1"/>
    </source>
</evidence>
<accession>W4URZ3</accession>